<gene>
    <name evidence="5" type="ORF">UCREL1_6747</name>
</gene>
<keyword evidence="6" id="KW-1185">Reference proteome</keyword>
<accession>M7SIV8</accession>
<evidence type="ECO:0000259" key="4">
    <source>
        <dbReference type="PROSITE" id="PS51387"/>
    </source>
</evidence>
<evidence type="ECO:0000256" key="2">
    <source>
        <dbReference type="ARBA" id="ARBA00023002"/>
    </source>
</evidence>
<feature type="signal peptide" evidence="3">
    <location>
        <begin position="1"/>
        <end position="24"/>
    </location>
</feature>
<keyword evidence="3" id="KW-0732">Signal</keyword>
<dbReference type="GO" id="GO:0071949">
    <property type="term" value="F:FAD binding"/>
    <property type="evidence" value="ECO:0007669"/>
    <property type="project" value="InterPro"/>
</dbReference>
<sequence length="612" mass="66047">MDMASSILLHISVCFILAVAAASAGKSIWSTLNDTADGRLYSNQPVSRPCFSTYNGAPVDIDEASCAEIRGNYSTNAFRIEIPGAYQLVQDEACVSDPADQCLLPLDSTTSPTGMPVPGSLCNQGSVPSYYIEVKEAGDAIAAFEFARTHNVTLVIKNSGHDYLSRNSQKGSLALWVHTLKGLQHHEDFTPESCGSPSAPAGRAITAAAGETTGDIYVFASAHNSTFVGGYSGTIAASGGYVTGGGHSVLAPVYGMAADRVVQFRIVTPDGELRTANRCQNPDLFFALRGGGGGTFGVVLEATHRVEPAVPVAMASIKLPSNITADVAMQWVELQARESLRWGREGWGGHVAGSYLAHMNPLPAIANMSDGGAAARESMRRASEFALALGGTSEVEVMSDWLALWNKYLLPSNQQNAGVMRYLSSRLVPQDMFADDEGIEKIMGYLRNARELGFDPKSFYFPVGTPFVADTTIGKNHLDGDADSSDDHGTSVHPAWYSSLWSMSSGVSIAWNATYEERLRSFVQLTSATKLSEALTGPEGGAYTNEVNPFTEDWKQAWWGPHYDALLETKRKYDPYGLLNCWKCVGFEDSDALSQRFRCHGKLQEDVYAALR</sequence>
<name>M7SIV8_EUTLA</name>
<evidence type="ECO:0000256" key="1">
    <source>
        <dbReference type="ARBA" id="ARBA00005466"/>
    </source>
</evidence>
<keyword evidence="2" id="KW-0560">Oxidoreductase</keyword>
<dbReference type="InterPro" id="IPR036318">
    <property type="entry name" value="FAD-bd_PCMH-like_sf"/>
</dbReference>
<dbReference type="PANTHER" id="PTHR13878:SF91">
    <property type="entry name" value="FAD BINDING DOMAIN PROTEIN (AFU_ORTHOLOGUE AFUA_6G12070)-RELATED"/>
    <property type="match status" value="1"/>
</dbReference>
<evidence type="ECO:0000313" key="6">
    <source>
        <dbReference type="Proteomes" id="UP000012174"/>
    </source>
</evidence>
<dbReference type="InterPro" id="IPR016166">
    <property type="entry name" value="FAD-bd_PCMH"/>
</dbReference>
<dbReference type="OrthoDB" id="9983560at2759"/>
<dbReference type="InterPro" id="IPR050432">
    <property type="entry name" value="FAD-linked_Oxidoreductases_BP"/>
</dbReference>
<dbReference type="PROSITE" id="PS51387">
    <property type="entry name" value="FAD_PCMH"/>
    <property type="match status" value="1"/>
</dbReference>
<dbReference type="OMA" id="TSWYPFY"/>
<dbReference type="InterPro" id="IPR012951">
    <property type="entry name" value="BBE"/>
</dbReference>
<dbReference type="PANTHER" id="PTHR13878">
    <property type="entry name" value="GULONOLACTONE OXIDASE"/>
    <property type="match status" value="1"/>
</dbReference>
<dbReference type="Gene3D" id="3.30.465.10">
    <property type="match status" value="1"/>
</dbReference>
<comment type="similarity">
    <text evidence="1">Belongs to the oxygen-dependent FAD-linked oxidoreductase family.</text>
</comment>
<evidence type="ECO:0000313" key="5">
    <source>
        <dbReference type="EMBL" id="EMR66269.1"/>
    </source>
</evidence>
<dbReference type="GO" id="GO:0016491">
    <property type="term" value="F:oxidoreductase activity"/>
    <property type="evidence" value="ECO:0007669"/>
    <property type="project" value="UniProtKB-KW"/>
</dbReference>
<dbReference type="Proteomes" id="UP000012174">
    <property type="component" value="Unassembled WGS sequence"/>
</dbReference>
<feature type="domain" description="FAD-binding PCMH-type" evidence="4">
    <location>
        <begin position="124"/>
        <end position="309"/>
    </location>
</feature>
<dbReference type="eggNOG" id="ENOG502QQWK">
    <property type="taxonomic scope" value="Eukaryota"/>
</dbReference>
<dbReference type="SUPFAM" id="SSF56176">
    <property type="entry name" value="FAD-binding/transporter-associated domain-like"/>
    <property type="match status" value="1"/>
</dbReference>
<dbReference type="Pfam" id="PF08031">
    <property type="entry name" value="BBE"/>
    <property type="match status" value="1"/>
</dbReference>
<feature type="chain" id="PRO_5004084665" evidence="3">
    <location>
        <begin position="25"/>
        <end position="612"/>
    </location>
</feature>
<dbReference type="EMBL" id="KB706688">
    <property type="protein sequence ID" value="EMR66269.1"/>
    <property type="molecule type" value="Genomic_DNA"/>
</dbReference>
<dbReference type="HOGENOM" id="CLU_018354_4_4_1"/>
<dbReference type="Pfam" id="PF01565">
    <property type="entry name" value="FAD_binding_4"/>
    <property type="match status" value="1"/>
</dbReference>
<dbReference type="InterPro" id="IPR006094">
    <property type="entry name" value="Oxid_FAD_bind_N"/>
</dbReference>
<protein>
    <submittedName>
        <fullName evidence="5">Putative isoamyl alcohol protein</fullName>
    </submittedName>
</protein>
<proteinExistence type="inferred from homology"/>
<organism evidence="5 6">
    <name type="scientific">Eutypa lata (strain UCR-EL1)</name>
    <name type="common">Grapevine dieback disease fungus</name>
    <name type="synonym">Eutypa armeniacae</name>
    <dbReference type="NCBI Taxonomy" id="1287681"/>
    <lineage>
        <taxon>Eukaryota</taxon>
        <taxon>Fungi</taxon>
        <taxon>Dikarya</taxon>
        <taxon>Ascomycota</taxon>
        <taxon>Pezizomycotina</taxon>
        <taxon>Sordariomycetes</taxon>
        <taxon>Xylariomycetidae</taxon>
        <taxon>Xylariales</taxon>
        <taxon>Diatrypaceae</taxon>
        <taxon>Eutypa</taxon>
    </lineage>
</organism>
<dbReference type="InterPro" id="IPR016169">
    <property type="entry name" value="FAD-bd_PCMH_sub2"/>
</dbReference>
<dbReference type="KEGG" id="ela:UCREL1_6747"/>
<dbReference type="AlphaFoldDB" id="M7SIV8"/>
<reference evidence="6" key="1">
    <citation type="journal article" date="2013" name="Genome Announc.">
        <title>Draft genome sequence of the grapevine dieback fungus Eutypa lata UCR-EL1.</title>
        <authorList>
            <person name="Blanco-Ulate B."/>
            <person name="Rolshausen P.E."/>
            <person name="Cantu D."/>
        </authorList>
    </citation>
    <scope>NUCLEOTIDE SEQUENCE [LARGE SCALE GENOMIC DNA]</scope>
    <source>
        <strain evidence="6">UCR-EL1</strain>
    </source>
</reference>
<evidence type="ECO:0000256" key="3">
    <source>
        <dbReference type="SAM" id="SignalP"/>
    </source>
</evidence>